<dbReference type="EMBL" id="VYSA01000001">
    <property type="protein sequence ID" value="KAA9110156.1"/>
    <property type="molecule type" value="Genomic_DNA"/>
</dbReference>
<keyword evidence="2" id="KW-1185">Reference proteome</keyword>
<dbReference type="Proteomes" id="UP000325827">
    <property type="component" value="Unassembled WGS sequence"/>
</dbReference>
<sequence length="93" mass="10084">MTVLTLDSLFDADAATRGDVDRGGVVVADVTARSDSVEVRLFAKHDRIAGQPIATFRCPCGLVSELAQGATLEQLDEFDADNLEHIHTCRVNR</sequence>
<comment type="caution">
    <text evidence="1">The sequence shown here is derived from an EMBL/GenBank/DDBJ whole genome shotgun (WGS) entry which is preliminary data.</text>
</comment>
<dbReference type="RefSeq" id="WP_150446960.1">
    <property type="nucleotide sequence ID" value="NZ_VYSA01000001.1"/>
</dbReference>
<name>A0A5J5J237_9MICO</name>
<gene>
    <name evidence="1" type="ORF">F6B43_00130</name>
</gene>
<proteinExistence type="predicted"/>
<evidence type="ECO:0000313" key="1">
    <source>
        <dbReference type="EMBL" id="KAA9110156.1"/>
    </source>
</evidence>
<accession>A0A5J5J237</accession>
<reference evidence="2" key="1">
    <citation type="submission" date="2019-09" db="EMBL/GenBank/DDBJ databases">
        <title>Mumia zhuanghuii sp. nov. isolated from the intestinal contents of plateau pika (Ochotona curzoniae) in the Qinghai-Tibet plateau of China.</title>
        <authorList>
            <person name="Tian Z."/>
        </authorList>
    </citation>
    <scope>NUCLEOTIDE SEQUENCE [LARGE SCALE GENOMIC DNA]</scope>
    <source>
        <strain evidence="2">JCM 30598</strain>
    </source>
</reference>
<evidence type="ECO:0000313" key="2">
    <source>
        <dbReference type="Proteomes" id="UP000325827"/>
    </source>
</evidence>
<organism evidence="1 2">
    <name type="scientific">Microbacterium rhizomatis</name>
    <dbReference type="NCBI Taxonomy" id="1631477"/>
    <lineage>
        <taxon>Bacteria</taxon>
        <taxon>Bacillati</taxon>
        <taxon>Actinomycetota</taxon>
        <taxon>Actinomycetes</taxon>
        <taxon>Micrococcales</taxon>
        <taxon>Microbacteriaceae</taxon>
        <taxon>Microbacterium</taxon>
    </lineage>
</organism>
<protein>
    <submittedName>
        <fullName evidence="1">Uncharacterized protein</fullName>
    </submittedName>
</protein>
<dbReference type="AlphaFoldDB" id="A0A5J5J237"/>